<feature type="compositionally biased region" description="Basic residues" evidence="1">
    <location>
        <begin position="1"/>
        <end position="11"/>
    </location>
</feature>
<evidence type="ECO:0000256" key="1">
    <source>
        <dbReference type="SAM" id="MobiDB-lite"/>
    </source>
</evidence>
<dbReference type="AlphaFoldDB" id="A0A0A9LCS8"/>
<name>A0A0A9LCS8_ARUDO</name>
<accession>A0A0A9LCS8</accession>
<sequence>MEPTALKHKTLLGRCGNQVTRRDEQSPRRRKHRQIRKSHGRSTTKPRLFRGNRAKTRSLPRSIRPRPPRPLIPGSTRKPRLRVGLRQGNRLEHGSGHATGPGKPSPPESETFPESRGQDQIGPARPRPGRTIQIGAGAWRIRRSAARGGRGGGRAAGAAVAEP</sequence>
<protein>
    <submittedName>
        <fullName evidence="2">NPAP</fullName>
    </submittedName>
</protein>
<feature type="compositionally biased region" description="Basic residues" evidence="1">
    <location>
        <begin position="28"/>
        <end position="67"/>
    </location>
</feature>
<dbReference type="EMBL" id="GBRH01173258">
    <property type="protein sequence ID" value="JAE24638.1"/>
    <property type="molecule type" value="Transcribed_RNA"/>
</dbReference>
<organism evidence="2">
    <name type="scientific">Arundo donax</name>
    <name type="common">Giant reed</name>
    <name type="synonym">Donax arundinaceus</name>
    <dbReference type="NCBI Taxonomy" id="35708"/>
    <lineage>
        <taxon>Eukaryota</taxon>
        <taxon>Viridiplantae</taxon>
        <taxon>Streptophyta</taxon>
        <taxon>Embryophyta</taxon>
        <taxon>Tracheophyta</taxon>
        <taxon>Spermatophyta</taxon>
        <taxon>Magnoliopsida</taxon>
        <taxon>Liliopsida</taxon>
        <taxon>Poales</taxon>
        <taxon>Poaceae</taxon>
        <taxon>PACMAD clade</taxon>
        <taxon>Arundinoideae</taxon>
        <taxon>Arundineae</taxon>
        <taxon>Arundo</taxon>
    </lineage>
</organism>
<proteinExistence type="predicted"/>
<reference evidence="2" key="2">
    <citation type="journal article" date="2015" name="Data Brief">
        <title>Shoot transcriptome of the giant reed, Arundo donax.</title>
        <authorList>
            <person name="Barrero R.A."/>
            <person name="Guerrero F.D."/>
            <person name="Moolhuijzen P."/>
            <person name="Goolsby J.A."/>
            <person name="Tidwell J."/>
            <person name="Bellgard S.E."/>
            <person name="Bellgard M.I."/>
        </authorList>
    </citation>
    <scope>NUCLEOTIDE SEQUENCE</scope>
    <source>
        <tissue evidence="2">Shoot tissue taken approximately 20 cm above the soil surface</tissue>
    </source>
</reference>
<reference evidence="2" key="1">
    <citation type="submission" date="2014-09" db="EMBL/GenBank/DDBJ databases">
        <authorList>
            <person name="Magalhaes I.L.F."/>
            <person name="Oliveira U."/>
            <person name="Santos F.R."/>
            <person name="Vidigal T.H.D.A."/>
            <person name="Brescovit A.D."/>
            <person name="Santos A.J."/>
        </authorList>
    </citation>
    <scope>NUCLEOTIDE SEQUENCE</scope>
    <source>
        <tissue evidence="2">Shoot tissue taken approximately 20 cm above the soil surface</tissue>
    </source>
</reference>
<feature type="region of interest" description="Disordered" evidence="1">
    <location>
        <begin position="1"/>
        <end position="163"/>
    </location>
</feature>
<evidence type="ECO:0000313" key="2">
    <source>
        <dbReference type="EMBL" id="JAE24638.1"/>
    </source>
</evidence>